<evidence type="ECO:0000259" key="1">
    <source>
        <dbReference type="Pfam" id="PF04248"/>
    </source>
</evidence>
<sequence>MQAVLDGTVLADANDADVVSIEGNWYFPPEAITPQALSESDTPYTCPWKGKAQYFDARIPGNDHPDAAWSYPQPPASAVDRVGRDFTGYVAFGKDVTVA</sequence>
<protein>
    <submittedName>
        <fullName evidence="2">DUF427 domain-containing protein</fullName>
    </submittedName>
</protein>
<dbReference type="Pfam" id="PF04248">
    <property type="entry name" value="NTP_transf_9"/>
    <property type="match status" value="1"/>
</dbReference>
<keyword evidence="3" id="KW-1185">Reference proteome</keyword>
<name>A0A6G9H6I0_9ACTN</name>
<dbReference type="InterPro" id="IPR007361">
    <property type="entry name" value="DUF427"/>
</dbReference>
<dbReference type="KEGG" id="slia:HA039_30990"/>
<feature type="domain" description="DUF427" evidence="1">
    <location>
        <begin position="1"/>
        <end position="93"/>
    </location>
</feature>
<dbReference type="PANTHER" id="PTHR34310:SF5">
    <property type="entry name" value="DUF427 DOMAIN PROTEIN (AFU_ORTHOLOGUE AFUA_3G02220)"/>
    <property type="match status" value="1"/>
</dbReference>
<evidence type="ECO:0000313" key="2">
    <source>
        <dbReference type="EMBL" id="QIQ06152.1"/>
    </source>
</evidence>
<reference evidence="2 3" key="1">
    <citation type="submission" date="2020-03" db="EMBL/GenBank/DDBJ databases">
        <title>A novel species.</title>
        <authorList>
            <person name="Gao J."/>
        </authorList>
    </citation>
    <scope>NUCLEOTIDE SEQUENCE [LARGE SCALE GENOMIC DNA]</scope>
    <source>
        <strain evidence="2 3">QMT-12</strain>
    </source>
</reference>
<proteinExistence type="predicted"/>
<dbReference type="RefSeq" id="WP_167034952.1">
    <property type="nucleotide sequence ID" value="NZ_CP050177.1"/>
</dbReference>
<accession>A0A6G9H6I0</accession>
<dbReference type="PANTHER" id="PTHR34310">
    <property type="entry name" value="DUF427 DOMAIN PROTEIN (AFU_ORTHOLOGUE AFUA_3G02220)"/>
    <property type="match status" value="1"/>
</dbReference>
<dbReference type="AlphaFoldDB" id="A0A6G9H6I0"/>
<dbReference type="Proteomes" id="UP000501179">
    <property type="component" value="Chromosome"/>
</dbReference>
<organism evidence="2 3">
    <name type="scientific">Streptomyces liangshanensis</name>
    <dbReference type="NCBI Taxonomy" id="2717324"/>
    <lineage>
        <taxon>Bacteria</taxon>
        <taxon>Bacillati</taxon>
        <taxon>Actinomycetota</taxon>
        <taxon>Actinomycetes</taxon>
        <taxon>Kitasatosporales</taxon>
        <taxon>Streptomycetaceae</taxon>
        <taxon>Streptomyces</taxon>
    </lineage>
</organism>
<dbReference type="InterPro" id="IPR038694">
    <property type="entry name" value="DUF427_sf"/>
</dbReference>
<dbReference type="EMBL" id="CP050177">
    <property type="protein sequence ID" value="QIQ06152.1"/>
    <property type="molecule type" value="Genomic_DNA"/>
</dbReference>
<evidence type="ECO:0000313" key="3">
    <source>
        <dbReference type="Proteomes" id="UP000501179"/>
    </source>
</evidence>
<dbReference type="Gene3D" id="2.170.150.40">
    <property type="entry name" value="Domain of unknown function (DUF427)"/>
    <property type="match status" value="1"/>
</dbReference>
<gene>
    <name evidence="2" type="ORF">HA039_30990</name>
</gene>